<dbReference type="InterPro" id="IPR003661">
    <property type="entry name" value="HisK_dim/P_dom"/>
</dbReference>
<sequence>MDTANPVDNNALLNKASSIVAITAHEFKTPLSTITAVVDLIAAKLQADGLMNSFYEKNLSRITSEIFSLNNMLDEMLTINNILSGSIETKKMVVAVESKLHTIKEQFQSFSRNDKILQINITGTPVPIFVSPVQLTHILTNLISNAFKYSRENDPVIHLHYKEKELEISIADDGIGIPEEDLPHLFEPYYRGSNTGGISGSGLGLAIVKTFVTANDGNITVHSKPGEGTVFTLTFRYPDSKTNS</sequence>
<keyword evidence="5" id="KW-0418">Kinase</keyword>
<comment type="catalytic activity">
    <reaction evidence="1">
        <text>ATP + protein L-histidine = ADP + protein N-phospho-L-histidine.</text>
        <dbReference type="EC" id="2.7.13.3"/>
    </reaction>
</comment>
<dbReference type="Gene3D" id="1.10.287.130">
    <property type="match status" value="1"/>
</dbReference>
<proteinExistence type="predicted"/>
<dbReference type="EMBL" id="WRXN01000015">
    <property type="protein sequence ID" value="MVT11710.1"/>
    <property type="molecule type" value="Genomic_DNA"/>
</dbReference>
<dbReference type="PROSITE" id="PS50109">
    <property type="entry name" value="HIS_KIN"/>
    <property type="match status" value="1"/>
</dbReference>
<dbReference type="InterPro" id="IPR036890">
    <property type="entry name" value="HATPase_C_sf"/>
</dbReference>
<dbReference type="GO" id="GO:0005886">
    <property type="term" value="C:plasma membrane"/>
    <property type="evidence" value="ECO:0007669"/>
    <property type="project" value="TreeGrafter"/>
</dbReference>
<organism evidence="8 9">
    <name type="scientific">Chitinophaga tropicalis</name>
    <dbReference type="NCBI Taxonomy" id="2683588"/>
    <lineage>
        <taxon>Bacteria</taxon>
        <taxon>Pseudomonadati</taxon>
        <taxon>Bacteroidota</taxon>
        <taxon>Chitinophagia</taxon>
        <taxon>Chitinophagales</taxon>
        <taxon>Chitinophagaceae</taxon>
        <taxon>Chitinophaga</taxon>
    </lineage>
</organism>
<evidence type="ECO:0000256" key="3">
    <source>
        <dbReference type="ARBA" id="ARBA00022553"/>
    </source>
</evidence>
<dbReference type="Pfam" id="PF00512">
    <property type="entry name" value="HisKA"/>
    <property type="match status" value="1"/>
</dbReference>
<dbReference type="CDD" id="cd00082">
    <property type="entry name" value="HisKA"/>
    <property type="match status" value="1"/>
</dbReference>
<dbReference type="CDD" id="cd00075">
    <property type="entry name" value="HATPase"/>
    <property type="match status" value="1"/>
</dbReference>
<dbReference type="SUPFAM" id="SSF47384">
    <property type="entry name" value="Homodimeric domain of signal transducing histidine kinase"/>
    <property type="match status" value="1"/>
</dbReference>
<dbReference type="InterPro" id="IPR005467">
    <property type="entry name" value="His_kinase_dom"/>
</dbReference>
<dbReference type="Pfam" id="PF02518">
    <property type="entry name" value="HATPase_c"/>
    <property type="match status" value="1"/>
</dbReference>
<evidence type="ECO:0000256" key="4">
    <source>
        <dbReference type="ARBA" id="ARBA00022679"/>
    </source>
</evidence>
<dbReference type="Proteomes" id="UP000461730">
    <property type="component" value="Unassembled WGS sequence"/>
</dbReference>
<dbReference type="FunFam" id="3.30.565.10:FF:000006">
    <property type="entry name" value="Sensor histidine kinase WalK"/>
    <property type="match status" value="1"/>
</dbReference>
<dbReference type="InterPro" id="IPR003594">
    <property type="entry name" value="HATPase_dom"/>
</dbReference>
<name>A0A7K1UBR7_9BACT</name>
<dbReference type="PANTHER" id="PTHR45453:SF1">
    <property type="entry name" value="PHOSPHATE REGULON SENSOR PROTEIN PHOR"/>
    <property type="match status" value="1"/>
</dbReference>
<dbReference type="PRINTS" id="PR00344">
    <property type="entry name" value="BCTRLSENSOR"/>
</dbReference>
<gene>
    <name evidence="8" type="ORF">GO493_25830</name>
</gene>
<evidence type="ECO:0000313" key="9">
    <source>
        <dbReference type="Proteomes" id="UP000461730"/>
    </source>
</evidence>
<reference evidence="8 9" key="1">
    <citation type="submission" date="2019-12" db="EMBL/GenBank/DDBJ databases">
        <title>Chitinophaga sp. strain ysch24 (GDMCC 1.1355), whole genome shotgun sequence.</title>
        <authorList>
            <person name="Zhang X."/>
        </authorList>
    </citation>
    <scope>NUCLEOTIDE SEQUENCE [LARGE SCALE GENOMIC DNA]</scope>
    <source>
        <strain evidence="9">ysch24</strain>
    </source>
</reference>
<dbReference type="SMART" id="SM00387">
    <property type="entry name" value="HATPase_c"/>
    <property type="match status" value="1"/>
</dbReference>
<feature type="domain" description="Histidine kinase" evidence="7">
    <location>
        <begin position="22"/>
        <end position="239"/>
    </location>
</feature>
<dbReference type="GO" id="GO:0000155">
    <property type="term" value="F:phosphorelay sensor kinase activity"/>
    <property type="evidence" value="ECO:0007669"/>
    <property type="project" value="InterPro"/>
</dbReference>
<protein>
    <recommendedName>
        <fullName evidence="2">histidine kinase</fullName>
        <ecNumber evidence="2">2.7.13.3</ecNumber>
    </recommendedName>
</protein>
<accession>A0A7K1UBR7</accession>
<dbReference type="Gene3D" id="3.30.565.10">
    <property type="entry name" value="Histidine kinase-like ATPase, C-terminal domain"/>
    <property type="match status" value="1"/>
</dbReference>
<dbReference type="AlphaFoldDB" id="A0A7K1UBR7"/>
<dbReference type="GO" id="GO:0016036">
    <property type="term" value="P:cellular response to phosphate starvation"/>
    <property type="evidence" value="ECO:0007669"/>
    <property type="project" value="TreeGrafter"/>
</dbReference>
<dbReference type="EC" id="2.7.13.3" evidence="2"/>
<dbReference type="PANTHER" id="PTHR45453">
    <property type="entry name" value="PHOSPHATE REGULON SENSOR PROTEIN PHOR"/>
    <property type="match status" value="1"/>
</dbReference>
<evidence type="ECO:0000256" key="1">
    <source>
        <dbReference type="ARBA" id="ARBA00000085"/>
    </source>
</evidence>
<dbReference type="RefSeq" id="WP_157309131.1">
    <property type="nucleotide sequence ID" value="NZ_WRXN01000015.1"/>
</dbReference>
<evidence type="ECO:0000313" key="8">
    <source>
        <dbReference type="EMBL" id="MVT11710.1"/>
    </source>
</evidence>
<dbReference type="InterPro" id="IPR050351">
    <property type="entry name" value="BphY/WalK/GraS-like"/>
</dbReference>
<evidence type="ECO:0000256" key="2">
    <source>
        <dbReference type="ARBA" id="ARBA00012438"/>
    </source>
</evidence>
<dbReference type="SUPFAM" id="SSF55874">
    <property type="entry name" value="ATPase domain of HSP90 chaperone/DNA topoisomerase II/histidine kinase"/>
    <property type="match status" value="1"/>
</dbReference>
<evidence type="ECO:0000256" key="5">
    <source>
        <dbReference type="ARBA" id="ARBA00022777"/>
    </source>
</evidence>
<dbReference type="InterPro" id="IPR004358">
    <property type="entry name" value="Sig_transdc_His_kin-like_C"/>
</dbReference>
<dbReference type="GO" id="GO:0004721">
    <property type="term" value="F:phosphoprotein phosphatase activity"/>
    <property type="evidence" value="ECO:0007669"/>
    <property type="project" value="TreeGrafter"/>
</dbReference>
<keyword evidence="6" id="KW-0902">Two-component regulatory system</keyword>
<dbReference type="InterPro" id="IPR036097">
    <property type="entry name" value="HisK_dim/P_sf"/>
</dbReference>
<keyword evidence="4" id="KW-0808">Transferase</keyword>
<evidence type="ECO:0000256" key="6">
    <source>
        <dbReference type="ARBA" id="ARBA00023012"/>
    </source>
</evidence>
<keyword evidence="9" id="KW-1185">Reference proteome</keyword>
<dbReference type="SMART" id="SM00388">
    <property type="entry name" value="HisKA"/>
    <property type="match status" value="1"/>
</dbReference>
<comment type="caution">
    <text evidence="8">The sequence shown here is derived from an EMBL/GenBank/DDBJ whole genome shotgun (WGS) entry which is preliminary data.</text>
</comment>
<keyword evidence="3" id="KW-0597">Phosphoprotein</keyword>
<evidence type="ECO:0000259" key="7">
    <source>
        <dbReference type="PROSITE" id="PS50109"/>
    </source>
</evidence>